<gene>
    <name evidence="2" type="ORF">PHYEVI_LOCUS5422</name>
</gene>
<sequence>MGLFSGFRAKFTRDAPPKKSKKTLQTGVVALNIKFTSEFDLPNSSSPTSNGTKPTTYRIPLARSETFESNRRNLLEKLKSKSLTNISPSESKEPELPTTAPKKSSLKKTQSFQQPRVSTEEPNSTYVEPNSPVKKSNSAREISRTSQEDEYNYTYTDPSDGSHTYEKIFYNEDPSPLIMMTQHEPEIRSPDFDRFEQSKPVHDPEILHNNTEDFDFKSEPVHVPEIVHNNDEDFDFKINVVQHDRNYTSEDELSYVEDESPYAEDEQPPSFVGYSSQAANIFFGGGADVPPAARPRRNKLQIRSDSYEEMDC</sequence>
<dbReference type="AlphaFoldDB" id="A0A9N9TI60"/>
<evidence type="ECO:0000256" key="1">
    <source>
        <dbReference type="SAM" id="MobiDB-lite"/>
    </source>
</evidence>
<reference evidence="2" key="1">
    <citation type="submission" date="2022-01" db="EMBL/GenBank/DDBJ databases">
        <authorList>
            <person name="King R."/>
        </authorList>
    </citation>
    <scope>NUCLEOTIDE SEQUENCE</scope>
</reference>
<dbReference type="EMBL" id="OU900095">
    <property type="protein sequence ID" value="CAG9859045.1"/>
    <property type="molecule type" value="Genomic_DNA"/>
</dbReference>
<name>A0A9N9TI60_PHYSR</name>
<keyword evidence="3" id="KW-1185">Reference proteome</keyword>
<feature type="region of interest" description="Disordered" evidence="1">
    <location>
        <begin position="286"/>
        <end position="312"/>
    </location>
</feature>
<protein>
    <submittedName>
        <fullName evidence="2">Uncharacterized protein</fullName>
    </submittedName>
</protein>
<evidence type="ECO:0000313" key="3">
    <source>
        <dbReference type="Proteomes" id="UP001153712"/>
    </source>
</evidence>
<feature type="compositionally biased region" description="Polar residues" evidence="1">
    <location>
        <begin position="42"/>
        <end position="55"/>
    </location>
</feature>
<dbReference type="Proteomes" id="UP001153712">
    <property type="component" value="Chromosome 2"/>
</dbReference>
<feature type="region of interest" description="Disordered" evidence="1">
    <location>
        <begin position="39"/>
        <end position="167"/>
    </location>
</feature>
<feature type="compositionally biased region" description="Polar residues" evidence="1">
    <location>
        <begin position="153"/>
        <end position="162"/>
    </location>
</feature>
<feature type="region of interest" description="Disordered" evidence="1">
    <location>
        <begin position="1"/>
        <end position="23"/>
    </location>
</feature>
<evidence type="ECO:0000313" key="2">
    <source>
        <dbReference type="EMBL" id="CAG9859045.1"/>
    </source>
</evidence>
<feature type="compositionally biased region" description="Basic and acidic residues" evidence="1">
    <location>
        <begin position="65"/>
        <end position="79"/>
    </location>
</feature>
<feature type="compositionally biased region" description="Polar residues" evidence="1">
    <location>
        <begin position="107"/>
        <end position="140"/>
    </location>
</feature>
<dbReference type="OrthoDB" id="6770873at2759"/>
<accession>A0A9N9TI60</accession>
<proteinExistence type="predicted"/>
<organism evidence="2 3">
    <name type="scientific">Phyllotreta striolata</name>
    <name type="common">Striped flea beetle</name>
    <name type="synonym">Crioceris striolata</name>
    <dbReference type="NCBI Taxonomy" id="444603"/>
    <lineage>
        <taxon>Eukaryota</taxon>
        <taxon>Metazoa</taxon>
        <taxon>Ecdysozoa</taxon>
        <taxon>Arthropoda</taxon>
        <taxon>Hexapoda</taxon>
        <taxon>Insecta</taxon>
        <taxon>Pterygota</taxon>
        <taxon>Neoptera</taxon>
        <taxon>Endopterygota</taxon>
        <taxon>Coleoptera</taxon>
        <taxon>Polyphaga</taxon>
        <taxon>Cucujiformia</taxon>
        <taxon>Chrysomeloidea</taxon>
        <taxon>Chrysomelidae</taxon>
        <taxon>Galerucinae</taxon>
        <taxon>Alticini</taxon>
        <taxon>Phyllotreta</taxon>
    </lineage>
</organism>